<dbReference type="AlphaFoldDB" id="A0A0P0X0Z8"/>
<evidence type="ECO:0000313" key="2">
    <source>
        <dbReference type="EMBL" id="BAS99534.1"/>
    </source>
</evidence>
<dbReference type="EMBL" id="AP014962">
    <property type="protein sequence ID" value="BAS99534.1"/>
    <property type="molecule type" value="Genomic_DNA"/>
</dbReference>
<dbReference type="Gramene" id="Os06t0720000-02">
    <property type="protein sequence ID" value="Os06t0720000-02"/>
    <property type="gene ID" value="Os06g0720000"/>
</dbReference>
<feature type="region of interest" description="Disordered" evidence="1">
    <location>
        <begin position="100"/>
        <end position="147"/>
    </location>
</feature>
<gene>
    <name evidence="2" type="ordered locus">Os06g0720000</name>
    <name evidence="2" type="ORF">OSNPB_060720000</name>
</gene>
<protein>
    <submittedName>
        <fullName evidence="2">Os06g0720000 protein</fullName>
    </submittedName>
</protein>
<dbReference type="Proteomes" id="UP000059680">
    <property type="component" value="Chromosome 6"/>
</dbReference>
<proteinExistence type="predicted"/>
<dbReference type="ExpressionAtlas" id="A0A0P0X0Z8">
    <property type="expression patterns" value="baseline and differential"/>
</dbReference>
<feature type="compositionally biased region" description="Polar residues" evidence="1">
    <location>
        <begin position="23"/>
        <end position="36"/>
    </location>
</feature>
<reference evidence="2 3" key="2">
    <citation type="journal article" date="2013" name="Plant Cell Physiol.">
        <title>Rice Annotation Project Database (RAP-DB): an integrative and interactive database for rice genomics.</title>
        <authorList>
            <person name="Sakai H."/>
            <person name="Lee S.S."/>
            <person name="Tanaka T."/>
            <person name="Numa H."/>
            <person name="Kim J."/>
            <person name="Kawahara Y."/>
            <person name="Wakimoto H."/>
            <person name="Yang C.C."/>
            <person name="Iwamoto M."/>
            <person name="Abe T."/>
            <person name="Yamada Y."/>
            <person name="Muto A."/>
            <person name="Inokuchi H."/>
            <person name="Ikemura T."/>
            <person name="Matsumoto T."/>
            <person name="Sasaki T."/>
            <person name="Itoh T."/>
        </authorList>
    </citation>
    <scope>NUCLEOTIDE SEQUENCE [LARGE SCALE GENOMIC DNA]</scope>
    <source>
        <strain evidence="3">cv. Nipponbare</strain>
    </source>
</reference>
<feature type="region of interest" description="Disordered" evidence="1">
    <location>
        <begin position="1"/>
        <end position="46"/>
    </location>
</feature>
<reference evidence="2 3" key="3">
    <citation type="journal article" date="2013" name="Rice">
        <title>Improvement of the Oryza sativa Nipponbare reference genome using next generation sequence and optical map data.</title>
        <authorList>
            <person name="Kawahara Y."/>
            <person name="de la Bastide M."/>
            <person name="Hamilton J.P."/>
            <person name="Kanamori H."/>
            <person name="McCombie W.R."/>
            <person name="Ouyang S."/>
            <person name="Schwartz D.C."/>
            <person name="Tanaka T."/>
            <person name="Wu J."/>
            <person name="Zhou S."/>
            <person name="Childs K.L."/>
            <person name="Davidson R.M."/>
            <person name="Lin H."/>
            <person name="Quesada-Ocampo L."/>
            <person name="Vaillancourt B."/>
            <person name="Sakai H."/>
            <person name="Lee S.S."/>
            <person name="Kim J."/>
            <person name="Numa H."/>
            <person name="Itoh T."/>
            <person name="Buell C.R."/>
            <person name="Matsumoto T."/>
        </authorList>
    </citation>
    <scope>NUCLEOTIDE SEQUENCE [LARGE SCALE GENOMIC DNA]</scope>
    <source>
        <strain evidence="3">cv. Nipponbare</strain>
    </source>
</reference>
<keyword evidence="3" id="KW-1185">Reference proteome</keyword>
<sequence length="147" mass="15458">GRSGRPRTWPSQTRPRRCGRPASWSSASLQGSPTSTHRPRYRGLDSDTVGQLVGQVMISAPSAASDIPVPLCEKGPVERVAAINAAASLKEGVTNEASDVAAAATTSGNNVPRKGRNSPPYSGPVGRRQTRRTRTRLPTSAKAKASD</sequence>
<feature type="non-terminal residue" evidence="2">
    <location>
        <position position="1"/>
    </location>
</feature>
<accession>A0A0P0X0Z8</accession>
<evidence type="ECO:0000256" key="1">
    <source>
        <dbReference type="SAM" id="MobiDB-lite"/>
    </source>
</evidence>
<reference evidence="3" key="1">
    <citation type="journal article" date="2005" name="Nature">
        <title>The map-based sequence of the rice genome.</title>
        <authorList>
            <consortium name="International rice genome sequencing project (IRGSP)"/>
            <person name="Matsumoto T."/>
            <person name="Wu J."/>
            <person name="Kanamori H."/>
            <person name="Katayose Y."/>
            <person name="Fujisawa M."/>
            <person name="Namiki N."/>
            <person name="Mizuno H."/>
            <person name="Yamamoto K."/>
            <person name="Antonio B.A."/>
            <person name="Baba T."/>
            <person name="Sakata K."/>
            <person name="Nagamura Y."/>
            <person name="Aoki H."/>
            <person name="Arikawa K."/>
            <person name="Arita K."/>
            <person name="Bito T."/>
            <person name="Chiden Y."/>
            <person name="Fujitsuka N."/>
            <person name="Fukunaka R."/>
            <person name="Hamada M."/>
            <person name="Harada C."/>
            <person name="Hayashi A."/>
            <person name="Hijishita S."/>
            <person name="Honda M."/>
            <person name="Hosokawa S."/>
            <person name="Ichikawa Y."/>
            <person name="Idonuma A."/>
            <person name="Iijima M."/>
            <person name="Ikeda M."/>
            <person name="Ikeno M."/>
            <person name="Ito K."/>
            <person name="Ito S."/>
            <person name="Ito T."/>
            <person name="Ito Y."/>
            <person name="Ito Y."/>
            <person name="Iwabuchi A."/>
            <person name="Kamiya K."/>
            <person name="Karasawa W."/>
            <person name="Kurita K."/>
            <person name="Katagiri S."/>
            <person name="Kikuta A."/>
            <person name="Kobayashi H."/>
            <person name="Kobayashi N."/>
            <person name="Machita K."/>
            <person name="Maehara T."/>
            <person name="Masukawa M."/>
            <person name="Mizubayashi T."/>
            <person name="Mukai Y."/>
            <person name="Nagasaki H."/>
            <person name="Nagata Y."/>
            <person name="Naito S."/>
            <person name="Nakashima M."/>
            <person name="Nakama Y."/>
            <person name="Nakamichi Y."/>
            <person name="Nakamura M."/>
            <person name="Meguro A."/>
            <person name="Negishi M."/>
            <person name="Ohta I."/>
            <person name="Ohta T."/>
            <person name="Okamoto M."/>
            <person name="Ono N."/>
            <person name="Saji S."/>
            <person name="Sakaguchi M."/>
            <person name="Sakai K."/>
            <person name="Shibata M."/>
            <person name="Shimokawa T."/>
            <person name="Song J."/>
            <person name="Takazaki Y."/>
            <person name="Terasawa K."/>
            <person name="Tsugane M."/>
            <person name="Tsuji K."/>
            <person name="Ueda S."/>
            <person name="Waki K."/>
            <person name="Yamagata H."/>
            <person name="Yamamoto M."/>
            <person name="Yamamoto S."/>
            <person name="Yamane H."/>
            <person name="Yoshiki S."/>
            <person name="Yoshihara R."/>
            <person name="Yukawa K."/>
            <person name="Zhong H."/>
            <person name="Yano M."/>
            <person name="Yuan Q."/>
            <person name="Ouyang S."/>
            <person name="Liu J."/>
            <person name="Jones K.M."/>
            <person name="Gansberger K."/>
            <person name="Moffat K."/>
            <person name="Hill J."/>
            <person name="Bera J."/>
            <person name="Fadrosh D."/>
            <person name="Jin S."/>
            <person name="Johri S."/>
            <person name="Kim M."/>
            <person name="Overton L."/>
            <person name="Reardon M."/>
            <person name="Tsitrin T."/>
            <person name="Vuong H."/>
            <person name="Weaver B."/>
            <person name="Ciecko A."/>
            <person name="Tallon L."/>
            <person name="Jackson J."/>
            <person name="Pai G."/>
            <person name="Aken S.V."/>
            <person name="Utterback T."/>
            <person name="Reidmuller S."/>
            <person name="Feldblyum T."/>
            <person name="Hsiao J."/>
            <person name="Zismann V."/>
            <person name="Iobst S."/>
            <person name="de Vazeille A.R."/>
            <person name="Buell C.R."/>
            <person name="Ying K."/>
            <person name="Li Y."/>
            <person name="Lu T."/>
            <person name="Huang Y."/>
            <person name="Zhao Q."/>
            <person name="Feng Q."/>
            <person name="Zhang L."/>
            <person name="Zhu J."/>
            <person name="Weng Q."/>
            <person name="Mu J."/>
            <person name="Lu Y."/>
            <person name="Fan D."/>
            <person name="Liu Y."/>
            <person name="Guan J."/>
            <person name="Zhang Y."/>
            <person name="Yu S."/>
            <person name="Liu X."/>
            <person name="Zhang Y."/>
            <person name="Hong G."/>
            <person name="Han B."/>
            <person name="Choisne N."/>
            <person name="Demange N."/>
            <person name="Orjeda G."/>
            <person name="Samain S."/>
            <person name="Cattolico L."/>
            <person name="Pelletier E."/>
            <person name="Couloux A."/>
            <person name="Segurens B."/>
            <person name="Wincker P."/>
            <person name="D'Hont A."/>
            <person name="Scarpelli C."/>
            <person name="Weissenbach J."/>
            <person name="Salanoubat M."/>
            <person name="Quetier F."/>
            <person name="Yu Y."/>
            <person name="Kim H.R."/>
            <person name="Rambo T."/>
            <person name="Currie J."/>
            <person name="Collura K."/>
            <person name="Luo M."/>
            <person name="Yang T."/>
            <person name="Ammiraju J.S.S."/>
            <person name="Engler F."/>
            <person name="Soderlund C."/>
            <person name="Wing R.A."/>
            <person name="Palmer L.E."/>
            <person name="de la Bastide M."/>
            <person name="Spiegel L."/>
            <person name="Nascimento L."/>
            <person name="Zutavern T."/>
            <person name="O'Shaughnessy A."/>
            <person name="Dike S."/>
            <person name="Dedhia N."/>
            <person name="Preston R."/>
            <person name="Balija V."/>
            <person name="McCombie W.R."/>
            <person name="Chow T."/>
            <person name="Chen H."/>
            <person name="Chung M."/>
            <person name="Chen C."/>
            <person name="Shaw J."/>
            <person name="Wu H."/>
            <person name="Hsiao K."/>
            <person name="Chao Y."/>
            <person name="Chu M."/>
            <person name="Cheng C."/>
            <person name="Hour A."/>
            <person name="Lee P."/>
            <person name="Lin S."/>
            <person name="Lin Y."/>
            <person name="Liou J."/>
            <person name="Liu S."/>
            <person name="Hsing Y."/>
            <person name="Raghuvanshi S."/>
            <person name="Mohanty A."/>
            <person name="Bharti A.K."/>
            <person name="Gaur A."/>
            <person name="Gupta V."/>
            <person name="Kumar D."/>
            <person name="Ravi V."/>
            <person name="Vij S."/>
            <person name="Kapur A."/>
            <person name="Khurana P."/>
            <person name="Khurana P."/>
            <person name="Khurana J.P."/>
            <person name="Tyagi A.K."/>
            <person name="Gaikwad K."/>
            <person name="Singh A."/>
            <person name="Dalal V."/>
            <person name="Srivastava S."/>
            <person name="Dixit A."/>
            <person name="Pal A.K."/>
            <person name="Ghazi I.A."/>
            <person name="Yadav M."/>
            <person name="Pandit A."/>
            <person name="Bhargava A."/>
            <person name="Sureshbabu K."/>
            <person name="Batra K."/>
            <person name="Sharma T.R."/>
            <person name="Mohapatra T."/>
            <person name="Singh N.K."/>
            <person name="Messing J."/>
            <person name="Nelson A.B."/>
            <person name="Fuks G."/>
            <person name="Kavchok S."/>
            <person name="Keizer G."/>
            <person name="Linton E."/>
            <person name="Llaca V."/>
            <person name="Song R."/>
            <person name="Tanyolac B."/>
            <person name="Young S."/>
            <person name="Ho-Il K."/>
            <person name="Hahn J.H."/>
            <person name="Sangsakoo G."/>
            <person name="Vanavichit A."/>
            <person name="de Mattos Luiz.A.T."/>
            <person name="Zimmer P.D."/>
            <person name="Malone G."/>
            <person name="Dellagostin O."/>
            <person name="de Oliveira A.C."/>
            <person name="Bevan M."/>
            <person name="Bancroft I."/>
            <person name="Minx P."/>
            <person name="Cordum H."/>
            <person name="Wilson R."/>
            <person name="Cheng Z."/>
            <person name="Jin W."/>
            <person name="Jiang J."/>
            <person name="Leong S.A."/>
            <person name="Iwama H."/>
            <person name="Gojobori T."/>
            <person name="Itoh T."/>
            <person name="Niimura Y."/>
            <person name="Fujii Y."/>
            <person name="Habara T."/>
            <person name="Sakai H."/>
            <person name="Sato Y."/>
            <person name="Wilson G."/>
            <person name="Kumar K."/>
            <person name="McCouch S."/>
            <person name="Juretic N."/>
            <person name="Hoen D."/>
            <person name="Wright S."/>
            <person name="Bruskiewich R."/>
            <person name="Bureau T."/>
            <person name="Miyao A."/>
            <person name="Hirochika H."/>
            <person name="Nishikawa T."/>
            <person name="Kadowaki K."/>
            <person name="Sugiura M."/>
            <person name="Burr B."/>
            <person name="Sasaki T."/>
        </authorList>
    </citation>
    <scope>NUCLEOTIDE SEQUENCE [LARGE SCALE GENOMIC DNA]</scope>
    <source>
        <strain evidence="3">cv. Nipponbare</strain>
    </source>
</reference>
<name>A0A0P0X0Z8_ORYSJ</name>
<evidence type="ECO:0000313" key="3">
    <source>
        <dbReference type="Proteomes" id="UP000059680"/>
    </source>
</evidence>
<organism evidence="2 3">
    <name type="scientific">Oryza sativa subsp. japonica</name>
    <name type="common">Rice</name>
    <dbReference type="NCBI Taxonomy" id="39947"/>
    <lineage>
        <taxon>Eukaryota</taxon>
        <taxon>Viridiplantae</taxon>
        <taxon>Streptophyta</taxon>
        <taxon>Embryophyta</taxon>
        <taxon>Tracheophyta</taxon>
        <taxon>Spermatophyta</taxon>
        <taxon>Magnoliopsida</taxon>
        <taxon>Liliopsida</taxon>
        <taxon>Poales</taxon>
        <taxon>Poaceae</taxon>
        <taxon>BOP clade</taxon>
        <taxon>Oryzoideae</taxon>
        <taxon>Oryzeae</taxon>
        <taxon>Oryzinae</taxon>
        <taxon>Oryza</taxon>
        <taxon>Oryza sativa</taxon>
    </lineage>
</organism>